<organism evidence="7 8">
    <name type="scientific">Roseococcus suduntuyensis</name>
    <dbReference type="NCBI Taxonomy" id="455361"/>
    <lineage>
        <taxon>Bacteria</taxon>
        <taxon>Pseudomonadati</taxon>
        <taxon>Pseudomonadota</taxon>
        <taxon>Alphaproteobacteria</taxon>
        <taxon>Acetobacterales</taxon>
        <taxon>Roseomonadaceae</taxon>
        <taxon>Roseococcus</taxon>
    </lineage>
</organism>
<sequence>MHVRTRIAVIGAGLGGLTVAGLLQRRGHQVTVHEQAPGFGRIGAGIILSANAVKVLRHLGIEAALLDTGICPAAFLSRDWVTGETSFALPLDAATEARFGAAFLNIHRADLHDILRAALAPGSLHLGHRLEDMRETPQGVALRFANGEALEADIVIGGDGIHSRLRALLFGEAPPRFTGRMAQRAIFPTARLGGLPVDDCTKWWGPDRHALSYFLTSRRDELYVMASVPGAHWDGTDLSRPLPRDAFLASFDQATPALRRLVEGATECAVWPICDRPRDDRWHQGRAVLLGDACHPVRPYMAAGGASAIEDAAALARCLHEFDDAAEAFHHYAATRIPRVAEVQRISLANTWMRGPEEALDWFFGHDAMAAPLAVPA</sequence>
<reference evidence="7 8" key="1">
    <citation type="submission" date="2020-08" db="EMBL/GenBank/DDBJ databases">
        <title>Genomic Encyclopedia of Type Strains, Phase IV (KMG-IV): sequencing the most valuable type-strain genomes for metagenomic binning, comparative biology and taxonomic classification.</title>
        <authorList>
            <person name="Goeker M."/>
        </authorList>
    </citation>
    <scope>NUCLEOTIDE SEQUENCE [LARGE SCALE GENOMIC DNA]</scope>
    <source>
        <strain evidence="7 8">DSM 19979</strain>
    </source>
</reference>
<evidence type="ECO:0000313" key="8">
    <source>
        <dbReference type="Proteomes" id="UP000553193"/>
    </source>
</evidence>
<dbReference type="AlphaFoldDB" id="A0A840AGM5"/>
<keyword evidence="2" id="KW-0285">Flavoprotein</keyword>
<evidence type="ECO:0000256" key="5">
    <source>
        <dbReference type="ARBA" id="ARBA00023033"/>
    </source>
</evidence>
<dbReference type="SUPFAM" id="SSF51905">
    <property type="entry name" value="FAD/NAD(P)-binding domain"/>
    <property type="match status" value="1"/>
</dbReference>
<keyword evidence="8" id="KW-1185">Reference proteome</keyword>
<accession>A0A840AGM5</accession>
<evidence type="ECO:0000256" key="4">
    <source>
        <dbReference type="ARBA" id="ARBA00023002"/>
    </source>
</evidence>
<dbReference type="Pfam" id="PF01494">
    <property type="entry name" value="FAD_binding_3"/>
    <property type="match status" value="1"/>
</dbReference>
<dbReference type="InterPro" id="IPR002938">
    <property type="entry name" value="FAD-bd"/>
</dbReference>
<proteinExistence type="predicted"/>
<dbReference type="Proteomes" id="UP000553193">
    <property type="component" value="Unassembled WGS sequence"/>
</dbReference>
<evidence type="ECO:0000256" key="2">
    <source>
        <dbReference type="ARBA" id="ARBA00022630"/>
    </source>
</evidence>
<keyword evidence="5 7" id="KW-0503">Monooxygenase</keyword>
<dbReference type="GO" id="GO:0071949">
    <property type="term" value="F:FAD binding"/>
    <property type="evidence" value="ECO:0007669"/>
    <property type="project" value="InterPro"/>
</dbReference>
<keyword evidence="3" id="KW-0274">FAD</keyword>
<evidence type="ECO:0000259" key="6">
    <source>
        <dbReference type="Pfam" id="PF01494"/>
    </source>
</evidence>
<protein>
    <submittedName>
        <fullName evidence="7">6-hydroxynicotinate 3-monooxygenase</fullName>
        <ecNumber evidence="7">1.14.13.114</ecNumber>
    </submittedName>
</protein>
<evidence type="ECO:0000256" key="1">
    <source>
        <dbReference type="ARBA" id="ARBA00001974"/>
    </source>
</evidence>
<comment type="cofactor">
    <cofactor evidence="1">
        <name>FAD</name>
        <dbReference type="ChEBI" id="CHEBI:57692"/>
    </cofactor>
</comment>
<name>A0A840AGM5_9PROT</name>
<evidence type="ECO:0000256" key="3">
    <source>
        <dbReference type="ARBA" id="ARBA00022827"/>
    </source>
</evidence>
<dbReference type="Gene3D" id="3.50.50.60">
    <property type="entry name" value="FAD/NAD(P)-binding domain"/>
    <property type="match status" value="1"/>
</dbReference>
<keyword evidence="4 7" id="KW-0560">Oxidoreductase</keyword>
<dbReference type="PRINTS" id="PR00420">
    <property type="entry name" value="RNGMNOXGNASE"/>
</dbReference>
<dbReference type="EMBL" id="JACIDJ010000004">
    <property type="protein sequence ID" value="MBB3899235.1"/>
    <property type="molecule type" value="Genomic_DNA"/>
</dbReference>
<feature type="domain" description="FAD-binding" evidence="6">
    <location>
        <begin position="5"/>
        <end position="343"/>
    </location>
</feature>
<comment type="caution">
    <text evidence="7">The sequence shown here is derived from an EMBL/GenBank/DDBJ whole genome shotgun (WGS) entry which is preliminary data.</text>
</comment>
<dbReference type="EC" id="1.14.13.114" evidence="7"/>
<dbReference type="PANTHER" id="PTHR13789">
    <property type="entry name" value="MONOOXYGENASE"/>
    <property type="match status" value="1"/>
</dbReference>
<dbReference type="PANTHER" id="PTHR13789:SF318">
    <property type="entry name" value="GERANYLGERANYL DIPHOSPHATE REDUCTASE"/>
    <property type="match status" value="1"/>
</dbReference>
<dbReference type="GO" id="GO:0043731">
    <property type="term" value="F:6-hydroxynicotinate 3-monooxygenase activity"/>
    <property type="evidence" value="ECO:0007669"/>
    <property type="project" value="UniProtKB-EC"/>
</dbReference>
<dbReference type="RefSeq" id="WP_184384810.1">
    <property type="nucleotide sequence ID" value="NZ_JACIDJ010000004.1"/>
</dbReference>
<dbReference type="InterPro" id="IPR036188">
    <property type="entry name" value="FAD/NAD-bd_sf"/>
</dbReference>
<evidence type="ECO:0000313" key="7">
    <source>
        <dbReference type="EMBL" id="MBB3899235.1"/>
    </source>
</evidence>
<dbReference type="InterPro" id="IPR050493">
    <property type="entry name" value="FAD-dep_Monooxygenase_BioMet"/>
</dbReference>
<gene>
    <name evidence="7" type="ORF">GGQ83_002683</name>
</gene>